<feature type="transmembrane region" description="Helical" evidence="8">
    <location>
        <begin position="736"/>
        <end position="755"/>
    </location>
</feature>
<feature type="transmembrane region" description="Helical" evidence="8">
    <location>
        <begin position="706"/>
        <end position="724"/>
    </location>
</feature>
<feature type="transmembrane region" description="Helical" evidence="8">
    <location>
        <begin position="1002"/>
        <end position="1022"/>
    </location>
</feature>
<evidence type="ECO:0000256" key="8">
    <source>
        <dbReference type="SAM" id="Phobius"/>
    </source>
</evidence>
<dbReference type="InterPro" id="IPR024923">
    <property type="entry name" value="PG_synth_SpoVB"/>
</dbReference>
<dbReference type="EMBL" id="FUWO01000025">
    <property type="protein sequence ID" value="SJZ83842.1"/>
    <property type="molecule type" value="Genomic_DNA"/>
</dbReference>
<feature type="compositionally biased region" description="Polar residues" evidence="7">
    <location>
        <begin position="370"/>
        <end position="390"/>
    </location>
</feature>
<feature type="compositionally biased region" description="Polar residues" evidence="7">
    <location>
        <begin position="345"/>
        <end position="359"/>
    </location>
</feature>
<evidence type="ECO:0000256" key="4">
    <source>
        <dbReference type="ARBA" id="ARBA00022989"/>
    </source>
</evidence>
<dbReference type="PANTHER" id="PTHR30250">
    <property type="entry name" value="PST FAMILY PREDICTED COLANIC ACID TRANSPORTER"/>
    <property type="match status" value="1"/>
</dbReference>
<dbReference type="OrthoDB" id="9775950at2"/>
<feature type="compositionally biased region" description="Polar residues" evidence="7">
    <location>
        <begin position="444"/>
        <end position="464"/>
    </location>
</feature>
<dbReference type="Pfam" id="PF01943">
    <property type="entry name" value="Polysacc_synt"/>
    <property type="match status" value="1"/>
</dbReference>
<keyword evidence="3 8" id="KW-0812">Transmembrane</keyword>
<dbReference type="PANTHER" id="PTHR30250:SF21">
    <property type="entry name" value="LIPID II FLIPPASE MURJ"/>
    <property type="match status" value="1"/>
</dbReference>
<feature type="transmembrane region" description="Helical" evidence="8">
    <location>
        <begin position="1042"/>
        <end position="1067"/>
    </location>
</feature>
<protein>
    <submittedName>
        <fullName evidence="9">Membrane protein involved in the export of O-antigen and teichoic acid</fullName>
    </submittedName>
</protein>
<feature type="coiled-coil region" evidence="6">
    <location>
        <begin position="209"/>
        <end position="240"/>
    </location>
</feature>
<feature type="compositionally biased region" description="Basic and acidic residues" evidence="7">
    <location>
        <begin position="413"/>
        <end position="434"/>
    </location>
</feature>
<evidence type="ECO:0000256" key="5">
    <source>
        <dbReference type="ARBA" id="ARBA00023136"/>
    </source>
</evidence>
<feature type="region of interest" description="Disordered" evidence="7">
    <location>
        <begin position="326"/>
        <end position="488"/>
    </location>
</feature>
<feature type="compositionally biased region" description="Polar residues" evidence="7">
    <location>
        <begin position="128"/>
        <end position="142"/>
    </location>
</feature>
<dbReference type="InterPro" id="IPR002797">
    <property type="entry name" value="Polysacc_synth"/>
</dbReference>
<keyword evidence="10" id="KW-1185">Reference proteome</keyword>
<dbReference type="RefSeq" id="WP_078756562.1">
    <property type="nucleotide sequence ID" value="NZ_FUWO01000025.1"/>
</dbReference>
<accession>A0A1T4NXP7</accession>
<dbReference type="CDD" id="cd13124">
    <property type="entry name" value="MATE_SpoVB_like"/>
    <property type="match status" value="1"/>
</dbReference>
<keyword evidence="6" id="KW-0175">Coiled coil</keyword>
<reference evidence="10" key="1">
    <citation type="submission" date="2017-02" db="EMBL/GenBank/DDBJ databases">
        <authorList>
            <person name="Varghese N."/>
            <person name="Submissions S."/>
        </authorList>
    </citation>
    <scope>NUCLEOTIDE SEQUENCE [LARGE SCALE GENOMIC DNA]</scope>
    <source>
        <strain evidence="10">DSM 15739</strain>
    </source>
</reference>
<evidence type="ECO:0000256" key="3">
    <source>
        <dbReference type="ARBA" id="ARBA00022692"/>
    </source>
</evidence>
<keyword evidence="2" id="KW-1003">Cell membrane</keyword>
<sequence>MTDNNRQNRSYSNIDLEETIQFTQEDLSRLRRPNRQPIDGDYFTEQISGNERPVEANELQQSNGFNAVSNEPHDDEGLEQQVADHDVYSKPNRQLSSNAERPKEFQSYPNETVIEDYPDLTAQDYHHSNTGNTEDNTEASSNEQDNFNEVNYQQPQIDDSYPIEPDEVVIDSDIDFKETTTTYQQVEAAKKANHHVSSEEPEENPFVYKSRTQKLREQYEAEKEREQQAIRERREKLTKKFEDTYEPVYDENNLSTFDQYNQFEQDRAKATEEAMPTSSIKTNKEQRLDQSANNQVNMEQSPVSELSFTGFLGHIKDSIAHKFSQNDEELSQLNEATEENERRALQSQNQRITQQTKINHSSEKGGPFESDSQVTASVASNPSNDSFNDNRTNDTEDVEASYIDESSTYTDDTSAHTDETSGHLDESLAKKDEQVITVEDQPVQDINNQKAKANQLEQEATTVEASGVEEQDSATANGEATAKSKNDSVGKVLADTSTENIEAVSEQIAQQTQSFEGPILTDSVLDETIVNDDLVENDVQEEEASFVKGTAWLTAGNIISRILGALYVIPWGTWFGTSYTTANVLYGIGYNPYALFLAISTAGFPSAIAKQMAYYHSQKKYRSADKIFKNSLLVMLVSGLVSGGLLFILAPFIAGISSTDNPQAAVVVIRSLAPALLILPVMSLLRGYFQGFGDMVPTAVSQILEQIARVVYMLAATYAIMKMLDGDVTKAVAHSTFAAFVGAILSLVYLVFLYFQRRGAINLLIETAEEDDVNTLDFKASLMILLKDSIPFILLGSGIIIAKFIDQITFKFILERTSTMLLSDISELFGVMNLDVDKLIMIIISIAVGMSLSSIPLITKLYANHEEGKTAELIEKISILFLLVMSPAAFGMASIANNMYQLFYPYGHEAGPSLLVTASVLSIILGAYTILSTIIQSMNYRRAAIRYLLVGLAVKLTLQFPLVAWLNAHGALIATLLGFLVTCILTIWKLNELVHLDFKRMLPNIIIIYSATLLMTVSAWLWNSSLDLLFGPVGRILTFVKILIVVTFAAFVYFGVLALFGKLSLLIGERHRALQDKLRMF</sequence>
<evidence type="ECO:0000313" key="10">
    <source>
        <dbReference type="Proteomes" id="UP000189941"/>
    </source>
</evidence>
<gene>
    <name evidence="9" type="ORF">SAMN02746011_01889</name>
</gene>
<feature type="transmembrane region" description="Helical" evidence="8">
    <location>
        <begin position="630"/>
        <end position="653"/>
    </location>
</feature>
<comment type="subcellular location">
    <subcellularLocation>
        <location evidence="1">Cell membrane</location>
        <topology evidence="1">Multi-pass membrane protein</topology>
    </subcellularLocation>
</comment>
<dbReference type="Proteomes" id="UP000189941">
    <property type="component" value="Unassembled WGS sequence"/>
</dbReference>
<evidence type="ECO:0000256" key="1">
    <source>
        <dbReference type="ARBA" id="ARBA00004651"/>
    </source>
</evidence>
<feature type="region of interest" description="Disordered" evidence="7">
    <location>
        <begin position="122"/>
        <end position="142"/>
    </location>
</feature>
<evidence type="ECO:0000313" key="9">
    <source>
        <dbReference type="EMBL" id="SJZ83842.1"/>
    </source>
</evidence>
<dbReference type="GO" id="GO:0005886">
    <property type="term" value="C:plasma membrane"/>
    <property type="evidence" value="ECO:0007669"/>
    <property type="project" value="UniProtKB-SubCell"/>
</dbReference>
<feature type="transmembrane region" description="Helical" evidence="8">
    <location>
        <begin position="839"/>
        <end position="858"/>
    </location>
</feature>
<organism evidence="9 10">
    <name type="scientific">Globicatella sulfidifaciens DSM 15739</name>
    <dbReference type="NCBI Taxonomy" id="1121925"/>
    <lineage>
        <taxon>Bacteria</taxon>
        <taxon>Bacillati</taxon>
        <taxon>Bacillota</taxon>
        <taxon>Bacilli</taxon>
        <taxon>Lactobacillales</taxon>
        <taxon>Aerococcaceae</taxon>
        <taxon>Globicatella</taxon>
    </lineage>
</organism>
<feature type="transmembrane region" description="Helical" evidence="8">
    <location>
        <begin position="972"/>
        <end position="990"/>
    </location>
</feature>
<evidence type="ECO:0000256" key="7">
    <source>
        <dbReference type="SAM" id="MobiDB-lite"/>
    </source>
</evidence>
<keyword evidence="4 8" id="KW-1133">Transmembrane helix</keyword>
<feature type="transmembrane region" description="Helical" evidence="8">
    <location>
        <begin position="947"/>
        <end position="966"/>
    </location>
</feature>
<proteinExistence type="predicted"/>
<keyword evidence="5 8" id="KW-0472">Membrane</keyword>
<evidence type="ECO:0000256" key="2">
    <source>
        <dbReference type="ARBA" id="ARBA00022475"/>
    </source>
</evidence>
<evidence type="ECO:0000256" key="6">
    <source>
        <dbReference type="SAM" id="Coils"/>
    </source>
</evidence>
<name>A0A1T4NXP7_9LACT</name>
<feature type="transmembrane region" description="Helical" evidence="8">
    <location>
        <begin position="665"/>
        <end position="685"/>
    </location>
</feature>
<dbReference type="InterPro" id="IPR050833">
    <property type="entry name" value="Poly_Biosynth_Transport"/>
</dbReference>
<feature type="transmembrane region" description="Helical" evidence="8">
    <location>
        <begin position="912"/>
        <end position="935"/>
    </location>
</feature>
<feature type="transmembrane region" description="Helical" evidence="8">
    <location>
        <begin position="590"/>
        <end position="609"/>
    </location>
</feature>
<dbReference type="AlphaFoldDB" id="A0A1T4NXP7"/>
<feature type="transmembrane region" description="Helical" evidence="8">
    <location>
        <begin position="879"/>
        <end position="900"/>
    </location>
</feature>
<dbReference type="STRING" id="1121925.SAMN02746011_01889"/>
<feature type="transmembrane region" description="Helical" evidence="8">
    <location>
        <begin position="792"/>
        <end position="814"/>
    </location>
</feature>